<feature type="transmembrane region" description="Helical" evidence="1">
    <location>
        <begin position="30"/>
        <end position="50"/>
    </location>
</feature>
<accession>A0A916JAI8</accession>
<dbReference type="InterPro" id="IPR011990">
    <property type="entry name" value="TPR-like_helical_dom_sf"/>
</dbReference>
<name>A0A916JAI8_9BACT</name>
<dbReference type="AlphaFoldDB" id="A0A916JAI8"/>
<keyword evidence="1" id="KW-0472">Membrane</keyword>
<dbReference type="Gene3D" id="1.25.40.10">
    <property type="entry name" value="Tetratricopeptide repeat domain"/>
    <property type="match status" value="1"/>
</dbReference>
<reference evidence="2" key="1">
    <citation type="submission" date="2021-04" db="EMBL/GenBank/DDBJ databases">
        <authorList>
            <person name="Rodrigo-Torres L."/>
            <person name="Arahal R. D."/>
            <person name="Lucena T."/>
        </authorList>
    </citation>
    <scope>NUCLEOTIDE SEQUENCE</scope>
    <source>
        <strain evidence="2">CECT 9275</strain>
    </source>
</reference>
<evidence type="ECO:0008006" key="4">
    <source>
        <dbReference type="Google" id="ProtNLM"/>
    </source>
</evidence>
<sequence>MCLWQKPGHTILGYKQSYCSGGTPPNHFRFIHLAMHFRATLFFLILFFFFTGPGARGQLLNDPAAIKTIQGALDKIYNYEFAEAEKIINQVEGKYPGHPVIHILDSFILFWRYLPIKDNPVKAKEYVQKLNACLSAVEKRFGKDSRDPEAVFYVMVARGYLAMMYNYKGEMLNAAGEGKKAYNAFLEGLKLISKNPEFYFTSGMYNYYVVIYPEIHPIVKPLMVFFKKGDKALGMKQVETGTRLGTITKAESCFYLSHLYLKYEDRPEKAVVYMQRLVDQYPQNPIYLMKYIESLVLAGKYDEAESLMPPLKRLQTGFFPASWHTFQAIILEKRDKNDTAAQREYLAALRLPHDDQYTEEYTPMAYAGLARIAKREGNQSKAKDYYKKCLDRAEYTSLIKEARSGR</sequence>
<protein>
    <recommendedName>
        <fullName evidence="4">Tetratricopeptide repeat protein</fullName>
    </recommendedName>
</protein>
<dbReference type="Proteomes" id="UP000680038">
    <property type="component" value="Unassembled WGS sequence"/>
</dbReference>
<dbReference type="InterPro" id="IPR019734">
    <property type="entry name" value="TPR_rpt"/>
</dbReference>
<evidence type="ECO:0000256" key="1">
    <source>
        <dbReference type="SAM" id="Phobius"/>
    </source>
</evidence>
<keyword evidence="1" id="KW-1133">Transmembrane helix</keyword>
<proteinExistence type="predicted"/>
<dbReference type="EMBL" id="CAJRAF010000001">
    <property type="protein sequence ID" value="CAG4991074.1"/>
    <property type="molecule type" value="Genomic_DNA"/>
</dbReference>
<keyword evidence="1" id="KW-0812">Transmembrane</keyword>
<gene>
    <name evidence="2" type="ORF">DYBT9275_00671</name>
</gene>
<evidence type="ECO:0000313" key="3">
    <source>
        <dbReference type="Proteomes" id="UP000680038"/>
    </source>
</evidence>
<keyword evidence="3" id="KW-1185">Reference proteome</keyword>
<evidence type="ECO:0000313" key="2">
    <source>
        <dbReference type="EMBL" id="CAG4991074.1"/>
    </source>
</evidence>
<organism evidence="2 3">
    <name type="scientific">Dyadobacter helix</name>
    <dbReference type="NCBI Taxonomy" id="2822344"/>
    <lineage>
        <taxon>Bacteria</taxon>
        <taxon>Pseudomonadati</taxon>
        <taxon>Bacteroidota</taxon>
        <taxon>Cytophagia</taxon>
        <taxon>Cytophagales</taxon>
        <taxon>Spirosomataceae</taxon>
        <taxon>Dyadobacter</taxon>
    </lineage>
</organism>
<dbReference type="SUPFAM" id="SSF48452">
    <property type="entry name" value="TPR-like"/>
    <property type="match status" value="1"/>
</dbReference>
<dbReference type="SMART" id="SM00028">
    <property type="entry name" value="TPR"/>
    <property type="match status" value="2"/>
</dbReference>
<comment type="caution">
    <text evidence="2">The sequence shown here is derived from an EMBL/GenBank/DDBJ whole genome shotgun (WGS) entry which is preliminary data.</text>
</comment>